<dbReference type="PANTHER" id="PTHR30404:SF8">
    <property type="entry name" value="AUTOLYSIN PH-RELATED"/>
    <property type="match status" value="1"/>
</dbReference>
<keyword evidence="3" id="KW-1185">Reference proteome</keyword>
<dbReference type="EMBL" id="LZZM01000011">
    <property type="protein sequence ID" value="OOM82503.1"/>
    <property type="molecule type" value="Genomic_DNA"/>
</dbReference>
<evidence type="ECO:0000313" key="3">
    <source>
        <dbReference type="Proteomes" id="UP000190890"/>
    </source>
</evidence>
<dbReference type="PANTHER" id="PTHR30404">
    <property type="entry name" value="N-ACETYLMURAMOYL-L-ALANINE AMIDASE"/>
    <property type="match status" value="1"/>
</dbReference>
<dbReference type="Pfam" id="PF01520">
    <property type="entry name" value="Amidase_3"/>
    <property type="match status" value="1"/>
</dbReference>
<reference evidence="2 3" key="1">
    <citation type="submission" date="2016-05" db="EMBL/GenBank/DDBJ databases">
        <title>Microbial solvent formation.</title>
        <authorList>
            <person name="Poehlein A."/>
            <person name="Montoya Solano J.D."/>
            <person name="Flitsch S."/>
            <person name="Krabben P."/>
            <person name="Duerre P."/>
            <person name="Daniel R."/>
        </authorList>
    </citation>
    <scope>NUCLEOTIDE SEQUENCE [LARGE SCALE GENOMIC DNA]</scope>
    <source>
        <strain evidence="2 3">DSM 2619</strain>
    </source>
</reference>
<dbReference type="Proteomes" id="UP000190890">
    <property type="component" value="Unassembled WGS sequence"/>
</dbReference>
<dbReference type="SMART" id="SM00646">
    <property type="entry name" value="Ami_3"/>
    <property type="match status" value="1"/>
</dbReference>
<dbReference type="InterPro" id="IPR050695">
    <property type="entry name" value="N-acetylmuramoyl_amidase_3"/>
</dbReference>
<dbReference type="InterPro" id="IPR002508">
    <property type="entry name" value="MurNAc-LAA_cat"/>
</dbReference>
<organism evidence="2 3">
    <name type="scientific">Clostridium puniceum</name>
    <dbReference type="NCBI Taxonomy" id="29367"/>
    <lineage>
        <taxon>Bacteria</taxon>
        <taxon>Bacillati</taxon>
        <taxon>Bacillota</taxon>
        <taxon>Clostridia</taxon>
        <taxon>Eubacteriales</taxon>
        <taxon>Clostridiaceae</taxon>
        <taxon>Clostridium</taxon>
    </lineage>
</organism>
<gene>
    <name evidence="2" type="ORF">CLPUN_02050</name>
</gene>
<dbReference type="AlphaFoldDB" id="A0A1S8TXI8"/>
<feature type="domain" description="MurNAc-LAA" evidence="1">
    <location>
        <begin position="75"/>
        <end position="183"/>
    </location>
</feature>
<evidence type="ECO:0000313" key="2">
    <source>
        <dbReference type="EMBL" id="OOM82503.1"/>
    </source>
</evidence>
<name>A0A1S8TXI8_9CLOT</name>
<dbReference type="CDD" id="cd02696">
    <property type="entry name" value="MurNAc-LAA"/>
    <property type="match status" value="1"/>
</dbReference>
<protein>
    <submittedName>
        <fullName evidence="2">N-acetylmuramoyl-L-alanine amidase</fullName>
    </submittedName>
</protein>
<proteinExistence type="predicted"/>
<dbReference type="GO" id="GO:0009253">
    <property type="term" value="P:peptidoglycan catabolic process"/>
    <property type="evidence" value="ECO:0007669"/>
    <property type="project" value="InterPro"/>
</dbReference>
<dbReference type="Gene3D" id="3.40.630.40">
    <property type="entry name" value="Zn-dependent exopeptidases"/>
    <property type="match status" value="1"/>
</dbReference>
<sequence>MVTLILNMGGNDIMKIGLRAGHSDNCTGAIGIVDEHEQMKKYYAAVKAVFEQYGHIVIDCNSNGSTPGAELSEGANKANSNNVDLFISLHMNASNGQGHGTEALVSSTSSKAYSYANNLCNNFNLLGFTNRGVKTSTSLYEMNNVAAPNIIFEICFCDNETDIGIYNQYSWEQLAYNLCNAIDLNIPKEVPEAATNLKADKGYVVTAYLPHASANYEGVNINSVLIYFKGIECYARGNSKGVWIETEWLGMAKCKELQQVLGNLFYTIETK</sequence>
<dbReference type="GO" id="GO:0008745">
    <property type="term" value="F:N-acetylmuramoyl-L-alanine amidase activity"/>
    <property type="evidence" value="ECO:0007669"/>
    <property type="project" value="InterPro"/>
</dbReference>
<dbReference type="STRING" id="29367.CLPUN_02050"/>
<accession>A0A1S8TXI8</accession>
<dbReference type="SUPFAM" id="SSF53187">
    <property type="entry name" value="Zn-dependent exopeptidases"/>
    <property type="match status" value="1"/>
</dbReference>
<comment type="caution">
    <text evidence="2">The sequence shown here is derived from an EMBL/GenBank/DDBJ whole genome shotgun (WGS) entry which is preliminary data.</text>
</comment>
<evidence type="ECO:0000259" key="1">
    <source>
        <dbReference type="SMART" id="SM00646"/>
    </source>
</evidence>
<dbReference type="GO" id="GO:0030288">
    <property type="term" value="C:outer membrane-bounded periplasmic space"/>
    <property type="evidence" value="ECO:0007669"/>
    <property type="project" value="TreeGrafter"/>
</dbReference>